<evidence type="ECO:0000313" key="2">
    <source>
        <dbReference type="Proteomes" id="UP000006764"/>
    </source>
</evidence>
<dbReference type="HOGENOM" id="CLU_2630257_0_0_6"/>
<dbReference type="AlphaFoldDB" id="A0A0B4XMU9"/>
<name>A0A0B4XMU9_9GAMM</name>
<reference evidence="1 2" key="1">
    <citation type="journal article" date="2012" name="J. Bacteriol.">
        <title>Genome sequence of an alkane-degrading bacterium, Alcanivorax pacificus type strain W11-5, isolated from deep sea sediment.</title>
        <authorList>
            <person name="Lai Q."/>
            <person name="Shao Z."/>
        </authorList>
    </citation>
    <scope>NUCLEOTIDE SEQUENCE [LARGE SCALE GENOMIC DNA]</scope>
    <source>
        <strain evidence="1 2">W11-5</strain>
    </source>
</reference>
<dbReference type="STRING" id="391936.S7S_07160"/>
<dbReference type="KEGG" id="apac:S7S_07160"/>
<proteinExistence type="predicted"/>
<keyword evidence="2" id="KW-1185">Reference proteome</keyword>
<sequence length="77" mass="8147">MHRDRRAKLVRQGACGRGRGVVVALETQVAGTCAGHGFGQGQPDMTEVAAPGHAAPVADQLRRFMPAKTDPMPRQVA</sequence>
<protein>
    <submittedName>
        <fullName evidence="1">Uncharacterized protein</fullName>
    </submittedName>
</protein>
<accession>A0A0B4XMU9</accession>
<dbReference type="Proteomes" id="UP000006764">
    <property type="component" value="Chromosome"/>
</dbReference>
<evidence type="ECO:0000313" key="1">
    <source>
        <dbReference type="EMBL" id="AJD47848.1"/>
    </source>
</evidence>
<gene>
    <name evidence="1" type="ORF">S7S_07160</name>
</gene>
<dbReference type="EMBL" id="CP004387">
    <property type="protein sequence ID" value="AJD47848.1"/>
    <property type="molecule type" value="Genomic_DNA"/>
</dbReference>
<organism evidence="1 2">
    <name type="scientific">Isoalcanivorax pacificus W11-5</name>
    <dbReference type="NCBI Taxonomy" id="391936"/>
    <lineage>
        <taxon>Bacteria</taxon>
        <taxon>Pseudomonadati</taxon>
        <taxon>Pseudomonadota</taxon>
        <taxon>Gammaproteobacteria</taxon>
        <taxon>Oceanospirillales</taxon>
        <taxon>Alcanivoracaceae</taxon>
        <taxon>Isoalcanivorax</taxon>
    </lineage>
</organism>